<keyword evidence="2" id="KW-0055">Arginine biosynthesis</keyword>
<evidence type="ECO:0000313" key="8">
    <source>
        <dbReference type="Proteomes" id="UP000703038"/>
    </source>
</evidence>
<dbReference type="InterPro" id="IPR049704">
    <property type="entry name" value="Aminotrans_3_PPA_site"/>
</dbReference>
<comment type="caution">
    <text evidence="7">The sequence shown here is derived from an EMBL/GenBank/DDBJ whole genome shotgun (WGS) entry which is preliminary data.</text>
</comment>
<gene>
    <name evidence="7" type="ORF">JOE42_000492</name>
</gene>
<name>A0ABS2KP69_9NOCA</name>
<dbReference type="PROSITE" id="PS00600">
    <property type="entry name" value="AA_TRANSFER_CLASS_3"/>
    <property type="match status" value="1"/>
</dbReference>
<dbReference type="InterPro" id="IPR015424">
    <property type="entry name" value="PyrdxlP-dep_Trfase"/>
</dbReference>
<comment type="similarity">
    <text evidence="6">Belongs to the class-III pyridoxal-phosphate-dependent aminotransferase family.</text>
</comment>
<reference evidence="7 8" key="1">
    <citation type="submission" date="2021-01" db="EMBL/GenBank/DDBJ databases">
        <title>Genomics of switchgrass bacterial isolates.</title>
        <authorList>
            <person name="Shade A."/>
        </authorList>
    </citation>
    <scope>NUCLEOTIDE SEQUENCE [LARGE SCALE GENOMIC DNA]</scope>
    <source>
        <strain evidence="7 8">PvP111</strain>
    </source>
</reference>
<dbReference type="InterPro" id="IPR015422">
    <property type="entry name" value="PyrdxlP-dep_Trfase_small"/>
</dbReference>
<evidence type="ECO:0000256" key="6">
    <source>
        <dbReference type="RuleBase" id="RU003560"/>
    </source>
</evidence>
<dbReference type="Pfam" id="PF00202">
    <property type="entry name" value="Aminotran_3"/>
    <property type="match status" value="1"/>
</dbReference>
<evidence type="ECO:0000256" key="5">
    <source>
        <dbReference type="ARBA" id="ARBA00022898"/>
    </source>
</evidence>
<evidence type="ECO:0000256" key="4">
    <source>
        <dbReference type="ARBA" id="ARBA00022679"/>
    </source>
</evidence>
<dbReference type="PANTHER" id="PTHR11986:SF79">
    <property type="entry name" value="ACETYLORNITHINE AMINOTRANSFERASE, MITOCHONDRIAL"/>
    <property type="match status" value="1"/>
</dbReference>
<dbReference type="SUPFAM" id="SSF53383">
    <property type="entry name" value="PLP-dependent transferases"/>
    <property type="match status" value="1"/>
</dbReference>
<dbReference type="InterPro" id="IPR005814">
    <property type="entry name" value="Aminotrans_3"/>
</dbReference>
<dbReference type="InterPro" id="IPR050103">
    <property type="entry name" value="Class-III_PLP-dep_AT"/>
</dbReference>
<proteinExistence type="inferred from homology"/>
<sequence>MSISTSLDGRVQSHTRAHLSESRARVASMLGDIVEDRSLGARLWSTDDVEYLNCGGYGTLLLGARHPRVVDAVIAQLGRHPVSTRTLLEPRVAEAAGALAARLPDPLSKVYFGASGTEATEAAVKMACSAGHHRLIGASRGYHGKTLGALALTANPSYQNPFRRLFTAATTVPYGDVQALSDALGDDASDACVVLEPVQGEGGVVLPPRNYLAVASALCRERGALLVIDEIMTGLGRTGLMWESERDAVDADIVLVGKSLGGSVIPVSAAVATPRAFRAFDIDFGIHTSTFSGAPLGMAAACAALEVIDDEKLVARSARTGARLLHELRILTASLGTVEVRGRGLLIGLDFGDAGTAGRFLLALLDRRVVANHSLNASPVVRFTPPATMTEADVDWMLTAVGDALRETFSKGHL</sequence>
<dbReference type="PANTHER" id="PTHR11986">
    <property type="entry name" value="AMINOTRANSFERASE CLASS III"/>
    <property type="match status" value="1"/>
</dbReference>
<dbReference type="Proteomes" id="UP000703038">
    <property type="component" value="Unassembled WGS sequence"/>
</dbReference>
<evidence type="ECO:0000256" key="3">
    <source>
        <dbReference type="ARBA" id="ARBA00022576"/>
    </source>
</evidence>
<keyword evidence="8" id="KW-1185">Reference proteome</keyword>
<protein>
    <submittedName>
        <fullName evidence="7">Putrescine aminotransferase</fullName>
        <ecNumber evidence="7">2.6.1.82</ecNumber>
    </submittedName>
</protein>
<dbReference type="Gene3D" id="3.40.640.10">
    <property type="entry name" value="Type I PLP-dependent aspartate aminotransferase-like (Major domain)"/>
    <property type="match status" value="1"/>
</dbReference>
<dbReference type="GO" id="GO:0033094">
    <property type="term" value="F:putrescine--2-oxoglutarate transaminase activity"/>
    <property type="evidence" value="ECO:0007669"/>
    <property type="project" value="UniProtKB-EC"/>
</dbReference>
<comment type="cofactor">
    <cofactor evidence="1">
        <name>pyridoxal 5'-phosphate</name>
        <dbReference type="ChEBI" id="CHEBI:597326"/>
    </cofactor>
</comment>
<keyword evidence="5 6" id="KW-0663">Pyridoxal phosphate</keyword>
<dbReference type="RefSeq" id="WP_204866453.1">
    <property type="nucleotide sequence ID" value="NZ_JAFBBK010000001.1"/>
</dbReference>
<dbReference type="EMBL" id="JAFBBK010000001">
    <property type="protein sequence ID" value="MBM7413759.1"/>
    <property type="molecule type" value="Genomic_DNA"/>
</dbReference>
<keyword evidence="2" id="KW-0028">Amino-acid biosynthesis</keyword>
<organism evidence="7 8">
    <name type="scientific">Rhodococcoides corynebacterioides</name>
    <dbReference type="NCBI Taxonomy" id="53972"/>
    <lineage>
        <taxon>Bacteria</taxon>
        <taxon>Bacillati</taxon>
        <taxon>Actinomycetota</taxon>
        <taxon>Actinomycetes</taxon>
        <taxon>Mycobacteriales</taxon>
        <taxon>Nocardiaceae</taxon>
        <taxon>Rhodococcoides</taxon>
    </lineage>
</organism>
<accession>A0ABS2KP69</accession>
<evidence type="ECO:0000256" key="1">
    <source>
        <dbReference type="ARBA" id="ARBA00001933"/>
    </source>
</evidence>
<evidence type="ECO:0000313" key="7">
    <source>
        <dbReference type="EMBL" id="MBM7413759.1"/>
    </source>
</evidence>
<evidence type="ECO:0000256" key="2">
    <source>
        <dbReference type="ARBA" id="ARBA00022571"/>
    </source>
</evidence>
<dbReference type="InterPro" id="IPR015421">
    <property type="entry name" value="PyrdxlP-dep_Trfase_major"/>
</dbReference>
<dbReference type="Gene3D" id="3.90.1150.10">
    <property type="entry name" value="Aspartate Aminotransferase, domain 1"/>
    <property type="match status" value="1"/>
</dbReference>
<keyword evidence="3 7" id="KW-0032">Aminotransferase</keyword>
<keyword evidence="4 7" id="KW-0808">Transferase</keyword>
<dbReference type="CDD" id="cd00610">
    <property type="entry name" value="OAT_like"/>
    <property type="match status" value="1"/>
</dbReference>
<dbReference type="EC" id="2.6.1.82" evidence="7"/>